<organism evidence="1 2">
    <name type="scientific">Paenibacillus algorifonticola</name>
    <dbReference type="NCBI Taxonomy" id="684063"/>
    <lineage>
        <taxon>Bacteria</taxon>
        <taxon>Bacillati</taxon>
        <taxon>Bacillota</taxon>
        <taxon>Bacilli</taxon>
        <taxon>Bacillales</taxon>
        <taxon>Paenibacillaceae</taxon>
        <taxon>Paenibacillus</taxon>
    </lineage>
</organism>
<sequence length="114" mass="12983">MNAARAKEIISLLSDGIDPITGEIYHNDSPYQQPEVIRALYTALKGIELLEKRENKELIVPSKSGKSWSEEEDEKLVRDFDQGESIKKLSIINERTEGAIKSRLTRLGRLQMKL</sequence>
<dbReference type="AlphaFoldDB" id="A0A1I2FV29"/>
<dbReference type="RefSeq" id="WP_046232813.1">
    <property type="nucleotide sequence ID" value="NZ_FONN01000013.1"/>
</dbReference>
<keyword evidence="2" id="KW-1185">Reference proteome</keyword>
<proteinExistence type="predicted"/>
<protein>
    <submittedName>
        <fullName evidence="1">Uncharacterized protein</fullName>
    </submittedName>
</protein>
<dbReference type="Proteomes" id="UP000183410">
    <property type="component" value="Unassembled WGS sequence"/>
</dbReference>
<evidence type="ECO:0000313" key="2">
    <source>
        <dbReference type="Proteomes" id="UP000183410"/>
    </source>
</evidence>
<dbReference type="EMBL" id="FONN01000013">
    <property type="protein sequence ID" value="SFF09205.1"/>
    <property type="molecule type" value="Genomic_DNA"/>
</dbReference>
<name>A0A1I2FV29_9BACL</name>
<gene>
    <name evidence="1" type="ORF">SAMN04487969_113164</name>
</gene>
<evidence type="ECO:0000313" key="1">
    <source>
        <dbReference type="EMBL" id="SFF09205.1"/>
    </source>
</evidence>
<accession>A0A1I2FV29</accession>
<dbReference type="OrthoDB" id="6637817at2"/>
<reference evidence="2" key="1">
    <citation type="submission" date="2016-10" db="EMBL/GenBank/DDBJ databases">
        <authorList>
            <person name="Varghese N."/>
            <person name="Submissions S."/>
        </authorList>
    </citation>
    <scope>NUCLEOTIDE SEQUENCE [LARGE SCALE GENOMIC DNA]</scope>
    <source>
        <strain evidence="2">CGMCC 1.10223</strain>
    </source>
</reference>